<reference evidence="2" key="1">
    <citation type="submission" date="2020-02" db="EMBL/GenBank/DDBJ databases">
        <authorList>
            <person name="Meier V. D."/>
        </authorList>
    </citation>
    <scope>NUCLEOTIDE SEQUENCE</scope>
    <source>
        <strain evidence="2">AVDCRST_MAG64</strain>
    </source>
</reference>
<gene>
    <name evidence="2" type="ORF">AVDCRST_MAG64-2167</name>
</gene>
<protein>
    <submittedName>
        <fullName evidence="2">Uncharacterized protein</fullName>
    </submittedName>
</protein>
<feature type="compositionally biased region" description="Basic and acidic residues" evidence="1">
    <location>
        <begin position="16"/>
        <end position="31"/>
    </location>
</feature>
<dbReference type="AlphaFoldDB" id="A0A6J4PFU1"/>
<accession>A0A6J4PFU1</accession>
<dbReference type="EMBL" id="CADCUQ010000486">
    <property type="protein sequence ID" value="CAA9408768.1"/>
    <property type="molecule type" value="Genomic_DNA"/>
</dbReference>
<feature type="non-terminal residue" evidence="2">
    <location>
        <position position="1"/>
    </location>
</feature>
<organism evidence="2">
    <name type="scientific">uncultured Phycisphaerae bacterium</name>
    <dbReference type="NCBI Taxonomy" id="904963"/>
    <lineage>
        <taxon>Bacteria</taxon>
        <taxon>Pseudomonadati</taxon>
        <taxon>Planctomycetota</taxon>
        <taxon>Phycisphaerae</taxon>
        <taxon>environmental samples</taxon>
    </lineage>
</organism>
<feature type="region of interest" description="Disordered" evidence="1">
    <location>
        <begin position="1"/>
        <end position="44"/>
    </location>
</feature>
<feature type="non-terminal residue" evidence="2">
    <location>
        <position position="44"/>
    </location>
</feature>
<evidence type="ECO:0000256" key="1">
    <source>
        <dbReference type="SAM" id="MobiDB-lite"/>
    </source>
</evidence>
<evidence type="ECO:0000313" key="2">
    <source>
        <dbReference type="EMBL" id="CAA9408768.1"/>
    </source>
</evidence>
<sequence length="44" mass="4701">AGLRRPGGRAGGPAPRPEHAQERERVGRLVEQRLPAVAPAEHVV</sequence>
<proteinExistence type="predicted"/>
<name>A0A6J4PFU1_9BACT</name>